<dbReference type="PANTHER" id="PTHR28087:SF1">
    <property type="entry name" value="ATPASE SYNTHESIS PROTEIN 25, MITOCHONDRIAL"/>
    <property type="match status" value="1"/>
</dbReference>
<evidence type="ECO:0000313" key="10">
    <source>
        <dbReference type="EMBL" id="KAK6957749.1"/>
    </source>
</evidence>
<reference evidence="10 11" key="1">
    <citation type="journal article" date="2024" name="Front Chem Biol">
        <title>Unveiling the potential of Daldinia eschscholtzii MFLUCC 19-0629 through bioactivity and bioinformatics studies for enhanced sustainable agriculture production.</title>
        <authorList>
            <person name="Brooks S."/>
            <person name="Weaver J.A."/>
            <person name="Klomchit A."/>
            <person name="Alharthi S.A."/>
            <person name="Onlamun T."/>
            <person name="Nurani R."/>
            <person name="Vong T.K."/>
            <person name="Alberti F."/>
            <person name="Greco C."/>
        </authorList>
    </citation>
    <scope>NUCLEOTIDE SEQUENCE [LARGE SCALE GENOMIC DNA]</scope>
    <source>
        <strain evidence="10">MFLUCC 19-0629</strain>
    </source>
</reference>
<organism evidence="10 11">
    <name type="scientific">Daldinia eschscholtzii</name>
    <dbReference type="NCBI Taxonomy" id="292717"/>
    <lineage>
        <taxon>Eukaryota</taxon>
        <taxon>Fungi</taxon>
        <taxon>Dikarya</taxon>
        <taxon>Ascomycota</taxon>
        <taxon>Pezizomycotina</taxon>
        <taxon>Sordariomycetes</taxon>
        <taxon>Xylariomycetidae</taxon>
        <taxon>Xylariales</taxon>
        <taxon>Hypoxylaceae</taxon>
        <taxon>Daldinia</taxon>
    </lineage>
</organism>
<dbReference type="Gene3D" id="3.30.460.10">
    <property type="entry name" value="Beta Polymerase, domain 2"/>
    <property type="match status" value="1"/>
</dbReference>
<keyword evidence="11" id="KW-1185">Reference proteome</keyword>
<evidence type="ECO:0000256" key="5">
    <source>
        <dbReference type="ARBA" id="ARBA00022946"/>
    </source>
</evidence>
<evidence type="ECO:0000256" key="4">
    <source>
        <dbReference type="ARBA" id="ARBA00022792"/>
    </source>
</evidence>
<dbReference type="FunFam" id="3.30.460.10:FF:000044">
    <property type="entry name" value="ATPase synthesis protein 25, mitochondrial"/>
    <property type="match status" value="1"/>
</dbReference>
<dbReference type="EMBL" id="JBANMG010000001">
    <property type="protein sequence ID" value="KAK6957749.1"/>
    <property type="molecule type" value="Genomic_DNA"/>
</dbReference>
<evidence type="ECO:0000256" key="9">
    <source>
        <dbReference type="SAM" id="MobiDB-lite"/>
    </source>
</evidence>
<evidence type="ECO:0000256" key="2">
    <source>
        <dbReference type="ARBA" id="ARBA00004443"/>
    </source>
</evidence>
<dbReference type="PANTHER" id="PTHR28087">
    <property type="entry name" value="ATPASE SYNTHESIS PROTEIN 25, MITOCHONDRIAL"/>
    <property type="match status" value="1"/>
</dbReference>
<comment type="similarity">
    <text evidence="3 8">Belongs to the ATP25 family.</text>
</comment>
<feature type="region of interest" description="Disordered" evidence="9">
    <location>
        <begin position="21"/>
        <end position="55"/>
    </location>
</feature>
<comment type="function">
    <text evidence="1">Probable mitochondrial mRNA stabilization factor.</text>
</comment>
<keyword evidence="4 8" id="KW-0999">Mitochondrion inner membrane</keyword>
<keyword evidence="6 8" id="KW-0496">Mitochondrion</keyword>
<feature type="region of interest" description="Disordered" evidence="9">
    <location>
        <begin position="308"/>
        <end position="327"/>
    </location>
</feature>
<evidence type="ECO:0000256" key="6">
    <source>
        <dbReference type="ARBA" id="ARBA00023128"/>
    </source>
</evidence>
<proteinExistence type="inferred from homology"/>
<gene>
    <name evidence="10" type="ORF">Daesc_000537</name>
</gene>
<dbReference type="InterPro" id="IPR043519">
    <property type="entry name" value="NT_sf"/>
</dbReference>
<dbReference type="InterPro" id="IPR040152">
    <property type="entry name" value="Atp25"/>
</dbReference>
<sequence>MPPVQYRQRLVSRIPIRTFSSPISQNETSNNTVSIETGQEEDDTAHSQTHETTIEDASLTSTPWYLQVEPPRHVATIEPPPLPEVPSDSPEIISSLLKYISEELGLDELSLLDLRELDPPAALGPNLFMLFGTARSERHLNVSSGRLLRWLRAKHHIWANADGLLGPNERKTKQRRKAKRAKLLGGVEDTDDGIRTGWICVNLGTIGYGKEESAVLAGDGRVAGFGAAQNGSTIVVQIMTESRRVEMDLEALWKRSLSRSVDAIVESEHKPAESAESAQKPVKPRPKRSKPELEDMEDLHPLEKAILASSRRHTTSGNNHFNNTSRRTPFEQARFYSTLQPIEDKVPVENPLLHITSPDALEQSLKLDVNQKRGILPVLEASLNDPNVLSISSKGRILSGSFIRLSKLACQSLRPSQTWGFRLALHRRASELDTIDFTRLPSNAEQLVEEMCLHGIIFTRKQCLQLLTCIYNSDFGGLERQTKLALKLLKTVQQRGQPVLASDVIVTIIEVTARNYKRSASQDCLKLMERLEDALVQTDSSQLNERQTMRLMKAYADIRDWKGFQNAWRIPARHLRPRSEAMYIHAYDLAAATGSQSNLPDYTRVDKSEDHAENNTEMFQAGFPQPTINAVLTNLRVEN</sequence>
<dbReference type="GO" id="GO:0048255">
    <property type="term" value="P:mRNA stabilization"/>
    <property type="evidence" value="ECO:0007669"/>
    <property type="project" value="TreeGrafter"/>
</dbReference>
<feature type="compositionally biased region" description="Polar residues" evidence="9">
    <location>
        <begin position="315"/>
        <end position="327"/>
    </location>
</feature>
<dbReference type="GO" id="GO:0005743">
    <property type="term" value="C:mitochondrial inner membrane"/>
    <property type="evidence" value="ECO:0007669"/>
    <property type="project" value="UniProtKB-SubCell"/>
</dbReference>
<comment type="function">
    <text evidence="8">Mitochondrial mRNA stabilization factor.</text>
</comment>
<comment type="subcellular location">
    <subcellularLocation>
        <location evidence="2 8">Mitochondrion inner membrane</location>
        <topology evidence="2 8">Peripheral membrane protein</topology>
        <orientation evidence="2 8">Matrix side</orientation>
    </subcellularLocation>
</comment>
<protein>
    <recommendedName>
        <fullName evidence="8">ATPase synthesis protein 25</fullName>
    </recommendedName>
</protein>
<evidence type="ECO:0000256" key="8">
    <source>
        <dbReference type="RuleBase" id="RU367062"/>
    </source>
</evidence>
<comment type="caution">
    <text evidence="10">The sequence shown here is derived from an EMBL/GenBank/DDBJ whole genome shotgun (WGS) entry which is preliminary data.</text>
</comment>
<feature type="compositionally biased region" description="Basic and acidic residues" evidence="9">
    <location>
        <begin position="289"/>
        <end position="299"/>
    </location>
</feature>
<dbReference type="AlphaFoldDB" id="A0AAX6MYR2"/>
<dbReference type="GO" id="GO:0140053">
    <property type="term" value="P:mitochondrial gene expression"/>
    <property type="evidence" value="ECO:0007669"/>
    <property type="project" value="UniProtKB-UniRule"/>
</dbReference>
<feature type="region of interest" description="Disordered" evidence="9">
    <location>
        <begin position="266"/>
        <end position="299"/>
    </location>
</feature>
<evidence type="ECO:0000256" key="1">
    <source>
        <dbReference type="ARBA" id="ARBA00003470"/>
    </source>
</evidence>
<feature type="compositionally biased region" description="Basic and acidic residues" evidence="9">
    <location>
        <begin position="44"/>
        <end position="53"/>
    </location>
</feature>
<keyword evidence="7 8" id="KW-0472">Membrane</keyword>
<evidence type="ECO:0000256" key="3">
    <source>
        <dbReference type="ARBA" id="ARBA00010787"/>
    </source>
</evidence>
<feature type="compositionally biased region" description="Polar residues" evidence="9">
    <location>
        <begin position="21"/>
        <end position="37"/>
    </location>
</feature>
<evidence type="ECO:0000256" key="7">
    <source>
        <dbReference type="ARBA" id="ARBA00023136"/>
    </source>
</evidence>
<name>A0AAX6MYR2_9PEZI</name>
<accession>A0AAX6MYR2</accession>
<evidence type="ECO:0000313" key="11">
    <source>
        <dbReference type="Proteomes" id="UP001369815"/>
    </source>
</evidence>
<dbReference type="Proteomes" id="UP001369815">
    <property type="component" value="Unassembled WGS sequence"/>
</dbReference>
<keyword evidence="5 8" id="KW-0809">Transit peptide</keyword>